<proteinExistence type="inferred from homology"/>
<feature type="domain" description="TonB-dependent receptor-like beta-barrel" evidence="11">
    <location>
        <begin position="445"/>
        <end position="761"/>
    </location>
</feature>
<keyword evidence="13" id="KW-0675">Receptor</keyword>
<dbReference type="NCBIfam" id="TIGR04057">
    <property type="entry name" value="SusC_RagA_signa"/>
    <property type="match status" value="1"/>
</dbReference>
<dbReference type="InterPro" id="IPR000531">
    <property type="entry name" value="Beta-barrel_TonB"/>
</dbReference>
<dbReference type="Gene3D" id="2.170.130.10">
    <property type="entry name" value="TonB-dependent receptor, plug domain"/>
    <property type="match status" value="1"/>
</dbReference>
<dbReference type="NCBIfam" id="TIGR04056">
    <property type="entry name" value="OMP_RagA_SusC"/>
    <property type="match status" value="1"/>
</dbReference>
<dbReference type="Pfam" id="PF00593">
    <property type="entry name" value="TonB_dep_Rec_b-barrel"/>
    <property type="match status" value="1"/>
</dbReference>
<dbReference type="SUPFAM" id="SSF56935">
    <property type="entry name" value="Porins"/>
    <property type="match status" value="1"/>
</dbReference>
<reference evidence="14" key="1">
    <citation type="journal article" date="2019" name="Int. J. Syst. Evol. Microbiol.">
        <title>The Global Catalogue of Microorganisms (GCM) 10K type strain sequencing project: providing services to taxonomists for standard genome sequencing and annotation.</title>
        <authorList>
            <consortium name="The Broad Institute Genomics Platform"/>
            <consortium name="The Broad Institute Genome Sequencing Center for Infectious Disease"/>
            <person name="Wu L."/>
            <person name="Ma J."/>
        </authorList>
    </citation>
    <scope>NUCLEOTIDE SEQUENCE [LARGE SCALE GENOMIC DNA]</scope>
    <source>
        <strain evidence="14">JCM 16112</strain>
    </source>
</reference>
<keyword evidence="3 8" id="KW-1134">Transmembrane beta strand</keyword>
<evidence type="ECO:0000259" key="11">
    <source>
        <dbReference type="Pfam" id="PF00593"/>
    </source>
</evidence>
<dbReference type="Proteomes" id="UP001500469">
    <property type="component" value="Unassembled WGS sequence"/>
</dbReference>
<dbReference type="RefSeq" id="WP_343853306.1">
    <property type="nucleotide sequence ID" value="NZ_BAAAFI010000040.1"/>
</dbReference>
<evidence type="ECO:0000256" key="9">
    <source>
        <dbReference type="RuleBase" id="RU003357"/>
    </source>
</evidence>
<evidence type="ECO:0000256" key="3">
    <source>
        <dbReference type="ARBA" id="ARBA00022452"/>
    </source>
</evidence>
<organism evidence="13 14">
    <name type="scientific">Algoriphagus jejuensis</name>
    <dbReference type="NCBI Taxonomy" id="419934"/>
    <lineage>
        <taxon>Bacteria</taxon>
        <taxon>Pseudomonadati</taxon>
        <taxon>Bacteroidota</taxon>
        <taxon>Cytophagia</taxon>
        <taxon>Cytophagales</taxon>
        <taxon>Cyclobacteriaceae</taxon>
        <taxon>Algoriphagus</taxon>
    </lineage>
</organism>
<keyword evidence="10" id="KW-0732">Signal</keyword>
<keyword evidence="6 8" id="KW-0472">Membrane</keyword>
<dbReference type="EMBL" id="BAAAFI010000040">
    <property type="protein sequence ID" value="GAA0880182.1"/>
    <property type="molecule type" value="Genomic_DNA"/>
</dbReference>
<comment type="similarity">
    <text evidence="8 9">Belongs to the TonB-dependent receptor family.</text>
</comment>
<evidence type="ECO:0000256" key="5">
    <source>
        <dbReference type="ARBA" id="ARBA00023077"/>
    </source>
</evidence>
<dbReference type="InterPro" id="IPR012910">
    <property type="entry name" value="Plug_dom"/>
</dbReference>
<evidence type="ECO:0000256" key="4">
    <source>
        <dbReference type="ARBA" id="ARBA00022692"/>
    </source>
</evidence>
<dbReference type="InterPro" id="IPR008969">
    <property type="entry name" value="CarboxyPept-like_regulatory"/>
</dbReference>
<evidence type="ECO:0000256" key="6">
    <source>
        <dbReference type="ARBA" id="ARBA00023136"/>
    </source>
</evidence>
<sequence>MRTKFYTYLSVVLLLLLSVGYTQAQDVQVAGTVYDETGSALPGVTILVKGTTKGTTTDIDGKYSISGPASGVLVFSFIGYTPLEESIGNRSTINVNLNPDLSDLEEIVVVGYGTVKKSQLTGAISSVGSKEIQELPITDARQALQGRAAGVDVTQPGSKPGSAPQVRIRGRRSFNASNEPLYVIDGIPIVGGMNDLNPNDITSMEVLKDASATAIYGSRGSNGVVLITTKRGNKGKTVVSFDSYAGVNKQLGRVEVFDGEGFAEYKRESRRAGEGYPEGPATPEADAKIFEPVELESIAMGRSTDYVDGLTRTGAIQNYQLGVSGGSDKTTFFVSANYFKDKGVIINQDYTRYSFRANIDHEITKKIKFGTSTFITYSERNGENFNPIGGAMAENPLGKPYDDEGNLIFLPTSDGLRTNPFAEVVPGAQVDLEKVYRIFNSIFLNYEIIPGLKYNLVFGPDIQIERYGRFTGSQTNARRGGAPTGSVSEEFAFNYTLENILTYNKTLKEAHNFNFTALQSIQRDNKEYTNVSTLGIPAESQLYHNLGAASQITGAGTGLVQWSLMSFMGRLNYSYKDKYLITGTVRADGSSKFGENNKYGIFPSVAVGWNITNEEFMKNSSTVDQLKLRVSYGEIGNQAINPYQTQALLGRTSYAYDNTPAYGYLPATIGNPDLRWESSATFNAGLDFALWKSRIFGSLEYYITTTSDLLAPQPLPNSTGFGGFTTNIGETQNRGIELTLSTLNIEKGDFTWSSDIIFTRNREEILSLPNGDDISAGRFIGQPLTVFYDLKKIGIWQTEDKDLAATFGDKPGEIRIEDVNGDNKINADDRQFLGSAVPDFAMGFTNRFNYKGFDFSFFLYGRFGSLMRSEFHTGNNSLAGRYNNLDIDYWTPNNPTNDFPRPNVNQESAKYASSMQYFEGTFIKVRNINFGYNFAPEAAKKIGMSSLRIFTSIQQPFIFAEYRSKYKGIDPEVYTDGEQGVGAGATNANVSPAVTSYTFGINAKF</sequence>
<protein>
    <submittedName>
        <fullName evidence="13">TonB-dependent receptor</fullName>
    </submittedName>
</protein>
<keyword evidence="2 8" id="KW-0813">Transport</keyword>
<evidence type="ECO:0000256" key="1">
    <source>
        <dbReference type="ARBA" id="ARBA00004571"/>
    </source>
</evidence>
<dbReference type="SUPFAM" id="SSF49464">
    <property type="entry name" value="Carboxypeptidase regulatory domain-like"/>
    <property type="match status" value="1"/>
</dbReference>
<accession>A0ABP3YJ84</accession>
<dbReference type="Gene3D" id="2.60.40.1120">
    <property type="entry name" value="Carboxypeptidase-like, regulatory domain"/>
    <property type="match status" value="1"/>
</dbReference>
<keyword evidence="5 9" id="KW-0798">TonB box</keyword>
<evidence type="ECO:0000259" key="12">
    <source>
        <dbReference type="Pfam" id="PF07715"/>
    </source>
</evidence>
<dbReference type="InterPro" id="IPR023997">
    <property type="entry name" value="TonB-dep_OMP_SusC/RagA_CS"/>
</dbReference>
<dbReference type="Pfam" id="PF13715">
    <property type="entry name" value="CarbopepD_reg_2"/>
    <property type="match status" value="1"/>
</dbReference>
<evidence type="ECO:0000256" key="2">
    <source>
        <dbReference type="ARBA" id="ARBA00022448"/>
    </source>
</evidence>
<evidence type="ECO:0000256" key="10">
    <source>
        <dbReference type="SAM" id="SignalP"/>
    </source>
</evidence>
<keyword evidence="4 8" id="KW-0812">Transmembrane</keyword>
<feature type="domain" description="TonB-dependent receptor plug" evidence="12">
    <location>
        <begin position="117"/>
        <end position="224"/>
    </location>
</feature>
<dbReference type="PROSITE" id="PS52016">
    <property type="entry name" value="TONB_DEPENDENT_REC_3"/>
    <property type="match status" value="1"/>
</dbReference>
<comment type="caution">
    <text evidence="13">The sequence shown here is derived from an EMBL/GenBank/DDBJ whole genome shotgun (WGS) entry which is preliminary data.</text>
</comment>
<dbReference type="InterPro" id="IPR037066">
    <property type="entry name" value="Plug_dom_sf"/>
</dbReference>
<dbReference type="InterPro" id="IPR036942">
    <property type="entry name" value="Beta-barrel_TonB_sf"/>
</dbReference>
<evidence type="ECO:0000256" key="7">
    <source>
        <dbReference type="ARBA" id="ARBA00023237"/>
    </source>
</evidence>
<keyword evidence="14" id="KW-1185">Reference proteome</keyword>
<dbReference type="InterPro" id="IPR039426">
    <property type="entry name" value="TonB-dep_rcpt-like"/>
</dbReference>
<dbReference type="Gene3D" id="2.40.170.20">
    <property type="entry name" value="TonB-dependent receptor, beta-barrel domain"/>
    <property type="match status" value="1"/>
</dbReference>
<dbReference type="Pfam" id="PF07715">
    <property type="entry name" value="Plug"/>
    <property type="match status" value="1"/>
</dbReference>
<evidence type="ECO:0000256" key="8">
    <source>
        <dbReference type="PROSITE-ProRule" id="PRU01360"/>
    </source>
</evidence>
<feature type="signal peptide" evidence="10">
    <location>
        <begin position="1"/>
        <end position="24"/>
    </location>
</feature>
<feature type="chain" id="PRO_5045038106" evidence="10">
    <location>
        <begin position="25"/>
        <end position="1005"/>
    </location>
</feature>
<comment type="subcellular location">
    <subcellularLocation>
        <location evidence="1 8">Cell outer membrane</location>
        <topology evidence="1 8">Multi-pass membrane protein</topology>
    </subcellularLocation>
</comment>
<keyword evidence="7 8" id="KW-0998">Cell outer membrane</keyword>
<evidence type="ECO:0000313" key="14">
    <source>
        <dbReference type="Proteomes" id="UP001500469"/>
    </source>
</evidence>
<dbReference type="InterPro" id="IPR023996">
    <property type="entry name" value="TonB-dep_OMP_SusC/RagA"/>
</dbReference>
<gene>
    <name evidence="13" type="ORF">GCM10009119_31520</name>
</gene>
<name>A0ABP3YJ84_9BACT</name>
<evidence type="ECO:0000313" key="13">
    <source>
        <dbReference type="EMBL" id="GAA0880182.1"/>
    </source>
</evidence>